<accession>A0A9W8K668</accession>
<comment type="caution">
    <text evidence="1">The sequence shown here is derived from an EMBL/GenBank/DDBJ whole genome shotgun (WGS) entry which is preliminary data.</text>
</comment>
<name>A0A9W8K668_9AGAR</name>
<keyword evidence="2" id="KW-1185">Reference proteome</keyword>
<dbReference type="AlphaFoldDB" id="A0A9W8K668"/>
<organism evidence="1 2">
    <name type="scientific">Agrocybe chaxingu</name>
    <dbReference type="NCBI Taxonomy" id="84603"/>
    <lineage>
        <taxon>Eukaryota</taxon>
        <taxon>Fungi</taxon>
        <taxon>Dikarya</taxon>
        <taxon>Basidiomycota</taxon>
        <taxon>Agaricomycotina</taxon>
        <taxon>Agaricomycetes</taxon>
        <taxon>Agaricomycetidae</taxon>
        <taxon>Agaricales</taxon>
        <taxon>Agaricineae</taxon>
        <taxon>Strophariaceae</taxon>
        <taxon>Agrocybe</taxon>
    </lineage>
</organism>
<reference evidence="1" key="1">
    <citation type="submission" date="2022-07" db="EMBL/GenBank/DDBJ databases">
        <title>Genome Sequence of Agrocybe chaxingu.</title>
        <authorList>
            <person name="Buettner E."/>
        </authorList>
    </citation>
    <scope>NUCLEOTIDE SEQUENCE</scope>
    <source>
        <strain evidence="1">MP-N11</strain>
    </source>
</reference>
<gene>
    <name evidence="1" type="ORF">NLJ89_g3123</name>
</gene>
<sequence length="423" mass="47996">MRSTFKVIYPTYTHWLAGDCYYMTYPAYKELPMHPCTLEFLTWWKDNARSVPVDLYLNEIKEERLEYDVEEDGTILGGTPPGPEAVSAVEFALAGLPSVRHFEMAIDRRAMQVLCKAATPATFERLESLSVRQYIPARKMFGRKKFVFAFPPAPRFRRLALTGYTNTLSFCWTQLTHLCISCAIKQADWLEVLTNCENLLSGIFCLFEDESEGSNFLPIVHPNLRQLFVIGAMFCSVSFPGLKALRVSQNARTRTLEMLAEILRRTPALTELYFDSGAFSFAQFSPSATPEASCWLRNLLPDLNLLSFEFTLCGAHSNGSVIAQVLKSEWVKLPPRDGPPSQLRISFGPSLNGLRFVTAEELDSMKSSDTVRAIEKFRSESDGATNIELRFPAVGDKKRTFDSYLYEVEDVPRWDEVMGFHEL</sequence>
<evidence type="ECO:0000313" key="1">
    <source>
        <dbReference type="EMBL" id="KAJ3513135.1"/>
    </source>
</evidence>
<dbReference type="Proteomes" id="UP001148786">
    <property type="component" value="Unassembled WGS sequence"/>
</dbReference>
<evidence type="ECO:0000313" key="2">
    <source>
        <dbReference type="Proteomes" id="UP001148786"/>
    </source>
</evidence>
<dbReference type="EMBL" id="JANKHO010000216">
    <property type="protein sequence ID" value="KAJ3513135.1"/>
    <property type="molecule type" value="Genomic_DNA"/>
</dbReference>
<protein>
    <submittedName>
        <fullName evidence="1">Uncharacterized protein</fullName>
    </submittedName>
</protein>
<proteinExistence type="predicted"/>